<keyword evidence="1" id="KW-0175">Coiled coil</keyword>
<evidence type="ECO:0000313" key="3">
    <source>
        <dbReference type="EMBL" id="CAH3144141.1"/>
    </source>
</evidence>
<feature type="compositionally biased region" description="Polar residues" evidence="2">
    <location>
        <begin position="539"/>
        <end position="554"/>
    </location>
</feature>
<feature type="compositionally biased region" description="Basic and acidic residues" evidence="2">
    <location>
        <begin position="1"/>
        <end position="18"/>
    </location>
</feature>
<gene>
    <name evidence="3" type="ORF">PEVE_00043079</name>
</gene>
<protein>
    <submittedName>
        <fullName evidence="3">Uncharacterized protein</fullName>
    </submittedName>
</protein>
<accession>A0ABN8PHS2</accession>
<reference evidence="3 4" key="1">
    <citation type="submission" date="2022-05" db="EMBL/GenBank/DDBJ databases">
        <authorList>
            <consortium name="Genoscope - CEA"/>
            <person name="William W."/>
        </authorList>
    </citation>
    <scope>NUCLEOTIDE SEQUENCE [LARGE SCALE GENOMIC DNA]</scope>
</reference>
<feature type="compositionally biased region" description="Pro residues" evidence="2">
    <location>
        <begin position="981"/>
        <end position="996"/>
    </location>
</feature>
<evidence type="ECO:0000313" key="4">
    <source>
        <dbReference type="Proteomes" id="UP001159427"/>
    </source>
</evidence>
<feature type="compositionally biased region" description="Low complexity" evidence="2">
    <location>
        <begin position="562"/>
        <end position="575"/>
    </location>
</feature>
<feature type="region of interest" description="Disordered" evidence="2">
    <location>
        <begin position="974"/>
        <end position="1003"/>
    </location>
</feature>
<evidence type="ECO:0000256" key="1">
    <source>
        <dbReference type="SAM" id="Coils"/>
    </source>
</evidence>
<feature type="coiled-coil region" evidence="1">
    <location>
        <begin position="705"/>
        <end position="763"/>
    </location>
</feature>
<dbReference type="EMBL" id="CALNXI010000867">
    <property type="protein sequence ID" value="CAH3144141.1"/>
    <property type="molecule type" value="Genomic_DNA"/>
</dbReference>
<feature type="region of interest" description="Disordered" evidence="2">
    <location>
        <begin position="265"/>
        <end position="288"/>
    </location>
</feature>
<keyword evidence="4" id="KW-1185">Reference proteome</keyword>
<feature type="region of interest" description="Disordered" evidence="2">
    <location>
        <begin position="377"/>
        <end position="409"/>
    </location>
</feature>
<feature type="region of interest" description="Disordered" evidence="2">
    <location>
        <begin position="1"/>
        <end position="66"/>
    </location>
</feature>
<feature type="compositionally biased region" description="Acidic residues" evidence="2">
    <location>
        <begin position="428"/>
        <end position="439"/>
    </location>
</feature>
<sequence>MVEKSKPTAAPERLESLPKRPGPSILKKSSTSLQPVPEFAESKIQRADSNLETVESERTSTPHEEQQKFKTLCEGVQNCLALFQTSLSELLSIKDELLKHALPPSLLLKVALVTGKLFRSSSDLSVPITELVRMVKLYSTPWETKSAALKKLHEDYENKQRQLNVALQKLVLVGIQSERLAQERKVLNWEKLFSKMMTSKAHGYRWKFLIESFKEKVKTGEVYVAGSSTDEEAEREKQKSDRALEFHRKRSMIKDTAAKRIMRESLAGTSGEKAQPSVFQDKDKGAISDDDPFSDVEIARITQRTPSPDIRRSRKLSPTRITITPEITNEANQWWLVGTLTCLVKLENFLLATDSPLNFFCTIEPKKYSRPRIKFLGASDDEDSDKEEQLEQDKRSALKPAEKSKRKPVFADEVFSRPKQAGVRFFQSDDEDEEEDEENEGKQPVKSVPLVVKLDKQCWTHEPEFDRYLHLRIYKPECKKAPTPFCSVAFRGQLFKTDVFEEVEPEEEPGTESVPMAPAAKMGSAKKSEKTKNEKQKPGRNTSEANADGKNNTLGGSRGKSSRGSSPVPSSRPTSAVLEEETKKPRLFEEIMFKLPDDNGRVVGEFVEDLTHEPLRFAVHPAGDRPMIAMATVNYGDLKIKDKADSISFHADSDAPAQQFPLTSVVSDREMPFNSTCGQVSVVSYLVSLMRKLEKTTETIPFVDLVNAAIEARKQEEEKDDITEKTQETPELMYTEGDVKALKEQHAVEIQLLQEEYEKRLNELAQGLGPYPADLETSQSFIDGKRVHAANNFLKPIYSVPGSIATQGAKKVIFTTCHSGELKITFTSPNIISTSPKNFLVRLHLFNENSNKYRQELSEKTRRAIQERYELQMAVQNRLAHTDEEREEDIALPRKVDLRYQIYRLSLSSQIVFRKPNCSSEGRLTQAPSMFKLPAVAQEAQVSVLNLFEMSKKYSQTGPLKSVIDQARPHTIANPEQQLTNPPPPTACDVCSPPPYQSRARTR</sequence>
<feature type="region of interest" description="Disordered" evidence="2">
    <location>
        <begin position="502"/>
        <end position="581"/>
    </location>
</feature>
<proteinExistence type="predicted"/>
<evidence type="ECO:0000256" key="2">
    <source>
        <dbReference type="SAM" id="MobiDB-lite"/>
    </source>
</evidence>
<dbReference type="Proteomes" id="UP001159427">
    <property type="component" value="Unassembled WGS sequence"/>
</dbReference>
<organism evidence="3 4">
    <name type="scientific">Porites evermanni</name>
    <dbReference type="NCBI Taxonomy" id="104178"/>
    <lineage>
        <taxon>Eukaryota</taxon>
        <taxon>Metazoa</taxon>
        <taxon>Cnidaria</taxon>
        <taxon>Anthozoa</taxon>
        <taxon>Hexacorallia</taxon>
        <taxon>Scleractinia</taxon>
        <taxon>Fungiina</taxon>
        <taxon>Poritidae</taxon>
        <taxon>Porites</taxon>
    </lineage>
</organism>
<name>A0ABN8PHS2_9CNID</name>
<feature type="region of interest" description="Disordered" evidence="2">
    <location>
        <begin position="425"/>
        <end position="446"/>
    </location>
</feature>
<feature type="compositionally biased region" description="Basic and acidic residues" evidence="2">
    <location>
        <begin position="387"/>
        <end position="403"/>
    </location>
</feature>
<feature type="compositionally biased region" description="Basic and acidic residues" evidence="2">
    <location>
        <begin position="55"/>
        <end position="66"/>
    </location>
</feature>
<comment type="caution">
    <text evidence="3">The sequence shown here is derived from an EMBL/GenBank/DDBJ whole genome shotgun (WGS) entry which is preliminary data.</text>
</comment>
<feature type="compositionally biased region" description="Basic and acidic residues" evidence="2">
    <location>
        <begin position="526"/>
        <end position="537"/>
    </location>
</feature>